<dbReference type="GeneID" id="16069370"/>
<dbReference type="Proteomes" id="UP000007799">
    <property type="component" value="Unassembled WGS sequence"/>
</dbReference>
<reference evidence="1" key="1">
    <citation type="submission" date="2009-08" db="EMBL/GenBank/DDBJ databases">
        <title>Annotation of Salpingoeca rosetta.</title>
        <authorList>
            <consortium name="The Broad Institute Genome Sequencing Platform"/>
            <person name="Russ C."/>
            <person name="Cuomo C."/>
            <person name="Burger G."/>
            <person name="Gray M.W."/>
            <person name="Holland P.W.H."/>
            <person name="King N."/>
            <person name="Lang F.B.F."/>
            <person name="Roger A.J."/>
            <person name="Ruiz-Trillo I."/>
            <person name="Young S.K."/>
            <person name="Zeng Q."/>
            <person name="Gargeya S."/>
            <person name="Alvarado L."/>
            <person name="Berlin A."/>
            <person name="Chapman S.B."/>
            <person name="Chen Z."/>
            <person name="Freedman E."/>
            <person name="Gellesch M."/>
            <person name="Goldberg J."/>
            <person name="Griggs A."/>
            <person name="Gujja S."/>
            <person name="Heilman E."/>
            <person name="Heiman D."/>
            <person name="Howarth C."/>
            <person name="Mehta T."/>
            <person name="Neiman D."/>
            <person name="Pearson M."/>
            <person name="Roberts A."/>
            <person name="Saif S."/>
            <person name="Shea T."/>
            <person name="Shenoy N."/>
            <person name="Sisk P."/>
            <person name="Stolte C."/>
            <person name="Sykes S."/>
            <person name="White J."/>
            <person name="Yandava C."/>
            <person name="Haas B."/>
            <person name="Nusbaum C."/>
            <person name="Birren B."/>
        </authorList>
    </citation>
    <scope>NUCLEOTIDE SEQUENCE [LARGE SCALE GENOMIC DNA]</scope>
    <source>
        <strain evidence="1">ATCC 50818</strain>
    </source>
</reference>
<dbReference type="InParanoid" id="F2UPP7"/>
<dbReference type="KEGG" id="sre:PTSG_10450"/>
<proteinExistence type="predicted"/>
<evidence type="ECO:0000313" key="2">
    <source>
        <dbReference type="Proteomes" id="UP000007799"/>
    </source>
</evidence>
<organism evidence="2">
    <name type="scientific">Salpingoeca rosetta (strain ATCC 50818 / BSB-021)</name>
    <dbReference type="NCBI Taxonomy" id="946362"/>
    <lineage>
        <taxon>Eukaryota</taxon>
        <taxon>Choanoflagellata</taxon>
        <taxon>Craspedida</taxon>
        <taxon>Salpingoecidae</taxon>
        <taxon>Salpingoeca</taxon>
    </lineage>
</organism>
<protein>
    <submittedName>
        <fullName evidence="1">Uncharacterized protein</fullName>
    </submittedName>
</protein>
<dbReference type="EMBL" id="GL832987">
    <property type="protein sequence ID" value="EGD79602.1"/>
    <property type="molecule type" value="Genomic_DNA"/>
</dbReference>
<sequence>MCWLLAAGGAGHGKSEVVAGPTVLMLQHDGASSIHDTFHLTGKGKSWKHFNNTGVLYNFAVTNGAPKPPAGMWPVKESANWSLYAGPSDVIVITHKGKGIGLLAVFDRNNCSSSLLDELIKVNGGELSSKDRIEVPHGVKCMAQRKGVRSFSYDVTQGHGAWVITEVNDQPTNTDFSTWPLIDIEGRWFPQQPEPHHLKALWADNQ</sequence>
<dbReference type="AlphaFoldDB" id="F2UPP7"/>
<dbReference type="RefSeq" id="XP_004988830.1">
    <property type="nucleotide sequence ID" value="XM_004988773.1"/>
</dbReference>
<gene>
    <name evidence="1" type="ORF">PTSG_10450</name>
</gene>
<name>F2UPP7_SALR5</name>
<keyword evidence="2" id="KW-1185">Reference proteome</keyword>
<accession>F2UPP7</accession>
<evidence type="ECO:0000313" key="1">
    <source>
        <dbReference type="EMBL" id="EGD79602.1"/>
    </source>
</evidence>